<evidence type="ECO:0000256" key="2">
    <source>
        <dbReference type="SAM" id="MobiDB-lite"/>
    </source>
</evidence>
<feature type="coiled-coil region" evidence="1">
    <location>
        <begin position="75"/>
        <end position="148"/>
    </location>
</feature>
<evidence type="ECO:0000313" key="6">
    <source>
        <dbReference type="Proteomes" id="UP000000768"/>
    </source>
</evidence>
<sequence>MHTPLEAMNGRARRPAAAARGATSTRAAPRNEKAMEREQRRPPSSKMAPVAMKASSANATPQGMKNRSQSRRDRKIALQQDVDKLRKKLRHEENVHRALERAFTRPLGALPRLPPFLPSQTLELLAEVAVLEEEVVRLEEQVVNFRQGLYREAIITSMAKSAYFPDSDHRCTPARHKPTTAQVQSSELSTSTRQVSSSNQDAADWPSLKRATNAKQTPRRPGRSLSQGDCPGKENQSFGSGTNSCRDSGLAPLSNVPGGCRVQVAETCAGFQTTSTMEDHKAIDGGNGIDPDKASTAVNKVSEELLTCLMAIFSQKSTSSSRDEERVSPPSVSGSSGSSSDPYGVLEFGWRNIGRYKQFRSVVATSFDRNISASDASALGRRLKALLRKLSLVDLAGLSHQQRLAFWINTYNSCMMNAFLEHGAPTNPHMLVAMMPKATINVGGRVLSAMTIEHFILRLPYGAKHVNTEGLKGDGPAVFGLEWPEPLVTFALSCGSWSSPAVRVYTAARVEEELEAAKREYLQAAVGVSPSPAGGAAGLAIPKLLHWYLPDFAKDVASLVDWVCLQLPRDLQRDAVRAVEAAGRHGVADADADADAASHRRPPVRVLPYEFRFRYLLALAS</sequence>
<dbReference type="EMBL" id="CM000766">
    <property type="protein sequence ID" value="KXG25324.1"/>
    <property type="molecule type" value="Genomic_DNA"/>
</dbReference>
<gene>
    <name evidence="5" type="ORF">SORBI_3007G158100</name>
</gene>
<evidence type="ECO:0008006" key="7">
    <source>
        <dbReference type="Google" id="ProtNLM"/>
    </source>
</evidence>
<dbReference type="Pfam" id="PF14389">
    <property type="entry name" value="Lzipper-MIP1"/>
    <property type="match status" value="1"/>
</dbReference>
<keyword evidence="1" id="KW-0175">Coiled coil</keyword>
<name>A0A1B6PI07_SORBI</name>
<feature type="region of interest" description="Disordered" evidence="2">
    <location>
        <begin position="1"/>
        <end position="75"/>
    </location>
</feature>
<feature type="compositionally biased region" description="Low complexity" evidence="2">
    <location>
        <begin position="15"/>
        <end position="28"/>
    </location>
</feature>
<feature type="compositionally biased region" description="Basic and acidic residues" evidence="2">
    <location>
        <begin position="29"/>
        <end position="41"/>
    </location>
</feature>
<feature type="domain" description="DUF547" evidence="3">
    <location>
        <begin position="396"/>
        <end position="522"/>
    </location>
</feature>
<evidence type="ECO:0000259" key="3">
    <source>
        <dbReference type="Pfam" id="PF04784"/>
    </source>
</evidence>
<dbReference type="PANTHER" id="PTHR46248">
    <property type="entry name" value="EXPRESSED PROTEIN"/>
    <property type="match status" value="1"/>
</dbReference>
<evidence type="ECO:0000256" key="1">
    <source>
        <dbReference type="SAM" id="Coils"/>
    </source>
</evidence>
<feature type="compositionally biased region" description="Polar residues" evidence="2">
    <location>
        <begin position="234"/>
        <end position="244"/>
    </location>
</feature>
<dbReference type="PANTHER" id="PTHR46248:SF18">
    <property type="entry name" value="TERNARY COMPLEX FACTOR MIP1 LEUCINE-ZIPPER DOMAIN-CONTAINING PROTEIN"/>
    <property type="match status" value="1"/>
</dbReference>
<dbReference type="InterPro" id="IPR025757">
    <property type="entry name" value="MIP1_Leuzipper"/>
</dbReference>
<proteinExistence type="predicted"/>
<feature type="region of interest" description="Disordered" evidence="2">
    <location>
        <begin position="319"/>
        <end position="340"/>
    </location>
</feature>
<reference evidence="5 6" key="1">
    <citation type="journal article" date="2009" name="Nature">
        <title>The Sorghum bicolor genome and the diversification of grasses.</title>
        <authorList>
            <person name="Paterson A.H."/>
            <person name="Bowers J.E."/>
            <person name="Bruggmann R."/>
            <person name="Dubchak I."/>
            <person name="Grimwood J."/>
            <person name="Gundlach H."/>
            <person name="Haberer G."/>
            <person name="Hellsten U."/>
            <person name="Mitros T."/>
            <person name="Poliakov A."/>
            <person name="Schmutz J."/>
            <person name="Spannagl M."/>
            <person name="Tang H."/>
            <person name="Wang X."/>
            <person name="Wicker T."/>
            <person name="Bharti A.K."/>
            <person name="Chapman J."/>
            <person name="Feltus F.A."/>
            <person name="Gowik U."/>
            <person name="Grigoriev I.V."/>
            <person name="Lyons E."/>
            <person name="Maher C.A."/>
            <person name="Martis M."/>
            <person name="Narechania A."/>
            <person name="Otillar R.P."/>
            <person name="Penning B.W."/>
            <person name="Salamov A.A."/>
            <person name="Wang Y."/>
            <person name="Zhang L."/>
            <person name="Carpita N.C."/>
            <person name="Freeling M."/>
            <person name="Gingle A.R."/>
            <person name="Hash C.T."/>
            <person name="Keller B."/>
            <person name="Klein P."/>
            <person name="Kresovich S."/>
            <person name="McCann M.C."/>
            <person name="Ming R."/>
            <person name="Peterson D.G."/>
            <person name="Mehboob-ur-Rahman"/>
            <person name="Ware D."/>
            <person name="Westhoff P."/>
            <person name="Mayer K.F."/>
            <person name="Messing J."/>
            <person name="Rokhsar D.S."/>
        </authorList>
    </citation>
    <scope>NUCLEOTIDE SEQUENCE [LARGE SCALE GENOMIC DNA]</scope>
    <source>
        <strain evidence="6">cv. BTx623</strain>
    </source>
</reference>
<evidence type="ECO:0000313" key="5">
    <source>
        <dbReference type="EMBL" id="KXG25324.1"/>
    </source>
</evidence>
<feature type="compositionally biased region" description="Polar residues" evidence="2">
    <location>
        <begin position="179"/>
        <end position="201"/>
    </location>
</feature>
<dbReference type="Pfam" id="PF04784">
    <property type="entry name" value="DUF547"/>
    <property type="match status" value="1"/>
</dbReference>
<accession>A0A1B6PI07</accession>
<evidence type="ECO:0000259" key="4">
    <source>
        <dbReference type="Pfam" id="PF14389"/>
    </source>
</evidence>
<feature type="compositionally biased region" description="Low complexity" evidence="2">
    <location>
        <begin position="328"/>
        <end position="340"/>
    </location>
</feature>
<dbReference type="InterPro" id="IPR006869">
    <property type="entry name" value="DUF547"/>
</dbReference>
<dbReference type="eggNOG" id="ENOG502R9AE">
    <property type="taxonomic scope" value="Eukaryota"/>
</dbReference>
<keyword evidence="6" id="KW-1185">Reference proteome</keyword>
<dbReference type="AlphaFoldDB" id="A0A1B6PI07"/>
<organism evidence="5 6">
    <name type="scientific">Sorghum bicolor</name>
    <name type="common">Sorghum</name>
    <name type="synonym">Sorghum vulgare</name>
    <dbReference type="NCBI Taxonomy" id="4558"/>
    <lineage>
        <taxon>Eukaryota</taxon>
        <taxon>Viridiplantae</taxon>
        <taxon>Streptophyta</taxon>
        <taxon>Embryophyta</taxon>
        <taxon>Tracheophyta</taxon>
        <taxon>Spermatophyta</taxon>
        <taxon>Magnoliopsida</taxon>
        <taxon>Liliopsida</taxon>
        <taxon>Poales</taxon>
        <taxon>Poaceae</taxon>
        <taxon>PACMAD clade</taxon>
        <taxon>Panicoideae</taxon>
        <taxon>Andropogonodae</taxon>
        <taxon>Andropogoneae</taxon>
        <taxon>Sorghinae</taxon>
        <taxon>Sorghum</taxon>
    </lineage>
</organism>
<protein>
    <recommendedName>
        <fullName evidence="7">Ternary complex factor MIP1 leucine-zipper domain-containing protein</fullName>
    </recommendedName>
</protein>
<dbReference type="ExpressionAtlas" id="A0A1B6PI07">
    <property type="expression patterns" value="baseline and differential"/>
</dbReference>
<dbReference type="InParanoid" id="A0A1B6PI07"/>
<dbReference type="OrthoDB" id="418495at2759"/>
<dbReference type="Proteomes" id="UP000000768">
    <property type="component" value="Chromosome 7"/>
</dbReference>
<feature type="domain" description="Ternary complex factor MIP1 leucine-zipper" evidence="4">
    <location>
        <begin position="71"/>
        <end position="152"/>
    </location>
</feature>
<dbReference type="Gramene" id="KXG25324">
    <property type="protein sequence ID" value="KXG25324"/>
    <property type="gene ID" value="SORBI_3007G158100"/>
</dbReference>
<reference evidence="6" key="2">
    <citation type="journal article" date="2018" name="Plant J.">
        <title>The Sorghum bicolor reference genome: improved assembly, gene annotations, a transcriptome atlas, and signatures of genome organization.</title>
        <authorList>
            <person name="McCormick R.F."/>
            <person name="Truong S.K."/>
            <person name="Sreedasyam A."/>
            <person name="Jenkins J."/>
            <person name="Shu S."/>
            <person name="Sims D."/>
            <person name="Kennedy M."/>
            <person name="Amirebrahimi M."/>
            <person name="Weers B.D."/>
            <person name="McKinley B."/>
            <person name="Mattison A."/>
            <person name="Morishige D.T."/>
            <person name="Grimwood J."/>
            <person name="Schmutz J."/>
            <person name="Mullet J.E."/>
        </authorList>
    </citation>
    <scope>NUCLEOTIDE SEQUENCE [LARGE SCALE GENOMIC DNA]</scope>
    <source>
        <strain evidence="6">cv. BTx623</strain>
    </source>
</reference>
<feature type="compositionally biased region" description="Polar residues" evidence="2">
    <location>
        <begin position="55"/>
        <end position="67"/>
    </location>
</feature>
<feature type="region of interest" description="Disordered" evidence="2">
    <location>
        <begin position="167"/>
        <end position="244"/>
    </location>
</feature>